<keyword evidence="3 8" id="KW-0812">Transmembrane</keyword>
<name>A0A2G1QM21_9HYPH</name>
<keyword evidence="2" id="KW-0813">Transport</keyword>
<evidence type="ECO:0000256" key="2">
    <source>
        <dbReference type="ARBA" id="ARBA00022448"/>
    </source>
</evidence>
<protein>
    <recommendedName>
        <fullName evidence="9">Ferric oxidoreductase domain-containing protein</fullName>
    </recommendedName>
</protein>
<comment type="caution">
    <text evidence="10">The sequence shown here is derived from an EMBL/GenBank/DDBJ whole genome shotgun (WGS) entry which is preliminary data.</text>
</comment>
<feature type="transmembrane region" description="Helical" evidence="8">
    <location>
        <begin position="39"/>
        <end position="61"/>
    </location>
</feature>
<feature type="transmembrane region" description="Helical" evidence="8">
    <location>
        <begin position="199"/>
        <end position="218"/>
    </location>
</feature>
<dbReference type="InterPro" id="IPR013130">
    <property type="entry name" value="Fe3_Rdtase_TM_dom"/>
</dbReference>
<keyword evidence="4 8" id="KW-1133">Transmembrane helix</keyword>
<evidence type="ECO:0000256" key="4">
    <source>
        <dbReference type="ARBA" id="ARBA00022989"/>
    </source>
</evidence>
<accession>A0A2G1QM21</accession>
<evidence type="ECO:0000259" key="9">
    <source>
        <dbReference type="Pfam" id="PF01794"/>
    </source>
</evidence>
<keyword evidence="5" id="KW-0408">Iron</keyword>
<evidence type="ECO:0000256" key="6">
    <source>
        <dbReference type="ARBA" id="ARBA00023136"/>
    </source>
</evidence>
<dbReference type="InterPro" id="IPR022837">
    <property type="entry name" value="MsrQ-like"/>
</dbReference>
<feature type="transmembrane region" description="Helical" evidence="8">
    <location>
        <begin position="110"/>
        <end position="129"/>
    </location>
</feature>
<dbReference type="GO" id="GO:0010181">
    <property type="term" value="F:FMN binding"/>
    <property type="evidence" value="ECO:0007669"/>
    <property type="project" value="TreeGrafter"/>
</dbReference>
<keyword evidence="6 8" id="KW-0472">Membrane</keyword>
<reference evidence="10 11" key="1">
    <citation type="submission" date="2017-10" db="EMBL/GenBank/DDBJ databases">
        <title>Sedimentibacterium mangrovi gen. nov., sp. nov., a novel member of family Phyllobacteriacea isolated from mangrove sediment.</title>
        <authorList>
            <person name="Liao H."/>
            <person name="Tian Y."/>
        </authorList>
    </citation>
    <scope>NUCLEOTIDE SEQUENCE [LARGE SCALE GENOMIC DNA]</scope>
    <source>
        <strain evidence="10 11">X9-2-2</strain>
    </source>
</reference>
<organism evidence="10 11">
    <name type="scientific">Zhengella mangrovi</name>
    <dbReference type="NCBI Taxonomy" id="1982044"/>
    <lineage>
        <taxon>Bacteria</taxon>
        <taxon>Pseudomonadati</taxon>
        <taxon>Pseudomonadota</taxon>
        <taxon>Alphaproteobacteria</taxon>
        <taxon>Hyphomicrobiales</taxon>
        <taxon>Notoacmeibacteraceae</taxon>
        <taxon>Zhengella</taxon>
    </lineage>
</organism>
<evidence type="ECO:0000313" key="10">
    <source>
        <dbReference type="EMBL" id="PHP66268.1"/>
    </source>
</evidence>
<proteinExistence type="predicted"/>
<feature type="region of interest" description="Disordered" evidence="7">
    <location>
        <begin position="1"/>
        <end position="21"/>
    </location>
</feature>
<gene>
    <name evidence="10" type="ORF">CSC94_15175</name>
</gene>
<feature type="transmembrane region" description="Helical" evidence="8">
    <location>
        <begin position="149"/>
        <end position="169"/>
    </location>
</feature>
<dbReference type="EMBL" id="PDVP01000009">
    <property type="protein sequence ID" value="PHP66268.1"/>
    <property type="molecule type" value="Genomic_DNA"/>
</dbReference>
<dbReference type="GO" id="GO:0016679">
    <property type="term" value="F:oxidoreductase activity, acting on diphenols and related substances as donors"/>
    <property type="evidence" value="ECO:0007669"/>
    <property type="project" value="TreeGrafter"/>
</dbReference>
<evidence type="ECO:0000313" key="11">
    <source>
        <dbReference type="Proteomes" id="UP000221168"/>
    </source>
</evidence>
<dbReference type="PANTHER" id="PTHR36964:SF1">
    <property type="entry name" value="PROTEIN-METHIONINE-SULFOXIDE REDUCTASE HEME-BINDING SUBUNIT MSRQ"/>
    <property type="match status" value="1"/>
</dbReference>
<dbReference type="Proteomes" id="UP000221168">
    <property type="component" value="Unassembled WGS sequence"/>
</dbReference>
<evidence type="ECO:0000256" key="8">
    <source>
        <dbReference type="SAM" id="Phobius"/>
    </source>
</evidence>
<sequence>MAVPQAFPRCRPKRPAEDAGAPAKGRICMSMAIADRLTLVRLLFWLVALAGAAGLVVPVLAEDREWRHMLEPSGQAAILLLAVTLAVAPVKKLLPDGSLQLWLVRLRRDIGLAAFAFATLHMAGTVFALGRLDYVIQGLAWASMWTGWAGWALLVPVAITSTGAAHRLLGHTWKPVQRLTWPAAALSAWHWYLQSHGSSLFWATVGVIGALELVRIGLAARRPH</sequence>
<evidence type="ECO:0000256" key="1">
    <source>
        <dbReference type="ARBA" id="ARBA00004141"/>
    </source>
</evidence>
<comment type="subcellular location">
    <subcellularLocation>
        <location evidence="1">Membrane</location>
        <topology evidence="1">Multi-pass membrane protein</topology>
    </subcellularLocation>
</comment>
<dbReference type="AlphaFoldDB" id="A0A2G1QM21"/>
<feature type="domain" description="Ferric oxidoreductase" evidence="9">
    <location>
        <begin position="74"/>
        <end position="186"/>
    </location>
</feature>
<evidence type="ECO:0000256" key="7">
    <source>
        <dbReference type="SAM" id="MobiDB-lite"/>
    </source>
</evidence>
<evidence type="ECO:0000256" key="5">
    <source>
        <dbReference type="ARBA" id="ARBA00023004"/>
    </source>
</evidence>
<dbReference type="GO" id="GO:0005886">
    <property type="term" value="C:plasma membrane"/>
    <property type="evidence" value="ECO:0007669"/>
    <property type="project" value="TreeGrafter"/>
</dbReference>
<dbReference type="GO" id="GO:0020037">
    <property type="term" value="F:heme binding"/>
    <property type="evidence" value="ECO:0007669"/>
    <property type="project" value="TreeGrafter"/>
</dbReference>
<dbReference type="Pfam" id="PF01794">
    <property type="entry name" value="Ferric_reduct"/>
    <property type="match status" value="1"/>
</dbReference>
<dbReference type="PANTHER" id="PTHR36964">
    <property type="entry name" value="PROTEIN-METHIONINE-SULFOXIDE REDUCTASE HEME-BINDING SUBUNIT MSRQ"/>
    <property type="match status" value="1"/>
</dbReference>
<keyword evidence="11" id="KW-1185">Reference proteome</keyword>
<evidence type="ECO:0000256" key="3">
    <source>
        <dbReference type="ARBA" id="ARBA00022692"/>
    </source>
</evidence>